<sequence length="299" mass="32475">MNTRHPEDATPLPTAAPGVQLQPAAYEKLLDALRGSIARLAADEPFERLVVPPVISRATIERAGFAASFPQLLGTVHSYGGSPAEWRRLSPLIAEDGPWHARQEISDLVLLPAACYPVYAGLAGRELAEPVRYSVEAQCFRQEATAEPGRLRSFRMAELVTAGTPEHCQDWREHWLRKVADWLDGLGLKAAVELADDPFFGGGRKLYQAAQRAQELKFELRVPVADGLVQAIASANIHKDHFGEVFEFTADGATGHTACTAFGLDRIALALLHAHGTRPADWPEQIGNALHNGTAPNGD</sequence>
<gene>
    <name evidence="2" type="ORF">GCM10009759_50390</name>
</gene>
<keyword evidence="2" id="KW-0436">Ligase</keyword>
<dbReference type="PROSITE" id="PS50862">
    <property type="entry name" value="AA_TRNA_LIGASE_II"/>
    <property type="match status" value="1"/>
</dbReference>
<dbReference type="Proteomes" id="UP001500897">
    <property type="component" value="Unassembled WGS sequence"/>
</dbReference>
<dbReference type="RefSeq" id="WP_344554872.1">
    <property type="nucleotide sequence ID" value="NZ_BAAANS010000037.1"/>
</dbReference>
<protein>
    <submittedName>
        <fullName evidence="2">Amino acid--[acyl-carrier-protein] ligase</fullName>
    </submittedName>
</protein>
<dbReference type="InterPro" id="IPR045864">
    <property type="entry name" value="aa-tRNA-synth_II/BPL/LPL"/>
</dbReference>
<dbReference type="InterPro" id="IPR006195">
    <property type="entry name" value="aa-tRNA-synth_II"/>
</dbReference>
<dbReference type="SUPFAM" id="SSF55681">
    <property type="entry name" value="Class II aaRS and biotin synthetases"/>
    <property type="match status" value="1"/>
</dbReference>
<evidence type="ECO:0000313" key="3">
    <source>
        <dbReference type="Proteomes" id="UP001500897"/>
    </source>
</evidence>
<dbReference type="EMBL" id="BAAANS010000037">
    <property type="protein sequence ID" value="GAA2109623.1"/>
    <property type="molecule type" value="Genomic_DNA"/>
</dbReference>
<evidence type="ECO:0000313" key="2">
    <source>
        <dbReference type="EMBL" id="GAA2109623.1"/>
    </source>
</evidence>
<feature type="domain" description="Aminoacyl-transfer RNA synthetases class-II family profile" evidence="1">
    <location>
        <begin position="130"/>
        <end position="279"/>
    </location>
</feature>
<name>A0ABN2XDD0_9ACTN</name>
<comment type="caution">
    <text evidence="2">The sequence shown here is derived from an EMBL/GenBank/DDBJ whole genome shotgun (WGS) entry which is preliminary data.</text>
</comment>
<organism evidence="2 3">
    <name type="scientific">Kitasatospora saccharophila</name>
    <dbReference type="NCBI Taxonomy" id="407973"/>
    <lineage>
        <taxon>Bacteria</taxon>
        <taxon>Bacillati</taxon>
        <taxon>Actinomycetota</taxon>
        <taxon>Actinomycetes</taxon>
        <taxon>Kitasatosporales</taxon>
        <taxon>Streptomycetaceae</taxon>
        <taxon>Kitasatospora</taxon>
    </lineage>
</organism>
<keyword evidence="3" id="KW-1185">Reference proteome</keyword>
<dbReference type="Gene3D" id="3.30.930.10">
    <property type="entry name" value="Bira Bifunctional Protein, Domain 2"/>
    <property type="match status" value="1"/>
</dbReference>
<accession>A0ABN2XDD0</accession>
<evidence type="ECO:0000259" key="1">
    <source>
        <dbReference type="PROSITE" id="PS50862"/>
    </source>
</evidence>
<reference evidence="2 3" key="1">
    <citation type="journal article" date="2019" name="Int. J. Syst. Evol. Microbiol.">
        <title>The Global Catalogue of Microorganisms (GCM) 10K type strain sequencing project: providing services to taxonomists for standard genome sequencing and annotation.</title>
        <authorList>
            <consortium name="The Broad Institute Genomics Platform"/>
            <consortium name="The Broad Institute Genome Sequencing Center for Infectious Disease"/>
            <person name="Wu L."/>
            <person name="Ma J."/>
        </authorList>
    </citation>
    <scope>NUCLEOTIDE SEQUENCE [LARGE SCALE GENOMIC DNA]</scope>
    <source>
        <strain evidence="2 3">JCM 14559</strain>
    </source>
</reference>
<proteinExistence type="predicted"/>
<dbReference type="GO" id="GO:0016874">
    <property type="term" value="F:ligase activity"/>
    <property type="evidence" value="ECO:0007669"/>
    <property type="project" value="UniProtKB-KW"/>
</dbReference>